<accession>A0AAD9EJA6</accession>
<feature type="transmembrane region" description="Helical" evidence="6">
    <location>
        <begin position="364"/>
        <end position="390"/>
    </location>
</feature>
<dbReference type="GO" id="GO:0022857">
    <property type="term" value="F:transmembrane transporter activity"/>
    <property type="evidence" value="ECO:0007669"/>
    <property type="project" value="InterPro"/>
</dbReference>
<evidence type="ECO:0000313" key="7">
    <source>
        <dbReference type="EMBL" id="KAK1846856.1"/>
    </source>
</evidence>
<feature type="transmembrane region" description="Helical" evidence="6">
    <location>
        <begin position="62"/>
        <end position="86"/>
    </location>
</feature>
<dbReference type="Proteomes" id="UP001243330">
    <property type="component" value="Unassembled WGS sequence"/>
</dbReference>
<comment type="subcellular location">
    <subcellularLocation>
        <location evidence="1">Membrane</location>
        <topology evidence="1">Multi-pass membrane protein</topology>
    </subcellularLocation>
</comment>
<keyword evidence="4 6" id="KW-0472">Membrane</keyword>
<feature type="transmembrane region" description="Helical" evidence="6">
    <location>
        <begin position="440"/>
        <end position="466"/>
    </location>
</feature>
<evidence type="ECO:0000256" key="3">
    <source>
        <dbReference type="ARBA" id="ARBA00022989"/>
    </source>
</evidence>
<name>A0AAD9EJA6_9PEZI</name>
<organism evidence="7 8">
    <name type="scientific">Colletotrichum chrysophilum</name>
    <dbReference type="NCBI Taxonomy" id="1836956"/>
    <lineage>
        <taxon>Eukaryota</taxon>
        <taxon>Fungi</taxon>
        <taxon>Dikarya</taxon>
        <taxon>Ascomycota</taxon>
        <taxon>Pezizomycotina</taxon>
        <taxon>Sordariomycetes</taxon>
        <taxon>Hypocreomycetidae</taxon>
        <taxon>Glomerellales</taxon>
        <taxon>Glomerellaceae</taxon>
        <taxon>Colletotrichum</taxon>
        <taxon>Colletotrichum gloeosporioides species complex</taxon>
    </lineage>
</organism>
<evidence type="ECO:0000256" key="2">
    <source>
        <dbReference type="ARBA" id="ARBA00022692"/>
    </source>
</evidence>
<dbReference type="EMBL" id="JAQOWY010000222">
    <property type="protein sequence ID" value="KAK1846856.1"/>
    <property type="molecule type" value="Genomic_DNA"/>
</dbReference>
<feature type="transmembrane region" description="Helical" evidence="6">
    <location>
        <begin position="509"/>
        <end position="528"/>
    </location>
</feature>
<evidence type="ECO:0000256" key="4">
    <source>
        <dbReference type="ARBA" id="ARBA00023136"/>
    </source>
</evidence>
<evidence type="ECO:0000256" key="6">
    <source>
        <dbReference type="SAM" id="Phobius"/>
    </source>
</evidence>
<gene>
    <name evidence="7" type="ORF">CCHR01_10542</name>
</gene>
<protein>
    <submittedName>
        <fullName evidence="7">Major facilitator superfamily transporter</fullName>
    </submittedName>
</protein>
<dbReference type="GO" id="GO:0005886">
    <property type="term" value="C:plasma membrane"/>
    <property type="evidence" value="ECO:0007669"/>
    <property type="project" value="TreeGrafter"/>
</dbReference>
<feature type="transmembrane region" description="Helical" evidence="6">
    <location>
        <begin position="189"/>
        <end position="212"/>
    </location>
</feature>
<feature type="transmembrane region" description="Helical" evidence="6">
    <location>
        <begin position="130"/>
        <end position="147"/>
    </location>
</feature>
<feature type="region of interest" description="Disordered" evidence="5">
    <location>
        <begin position="250"/>
        <end position="294"/>
    </location>
</feature>
<feature type="compositionally biased region" description="Polar residues" evidence="5">
    <location>
        <begin position="275"/>
        <end position="294"/>
    </location>
</feature>
<keyword evidence="8" id="KW-1185">Reference proteome</keyword>
<keyword evidence="2 6" id="KW-0812">Transmembrane</keyword>
<dbReference type="Gene3D" id="1.20.1250.20">
    <property type="entry name" value="MFS general substrate transporter like domains"/>
    <property type="match status" value="1"/>
</dbReference>
<dbReference type="InterPro" id="IPR011701">
    <property type="entry name" value="MFS"/>
</dbReference>
<dbReference type="Pfam" id="PF07690">
    <property type="entry name" value="MFS_1"/>
    <property type="match status" value="1"/>
</dbReference>
<dbReference type="InterPro" id="IPR036259">
    <property type="entry name" value="MFS_trans_sf"/>
</dbReference>
<comment type="caution">
    <text evidence="7">The sequence shown here is derived from an EMBL/GenBank/DDBJ whole genome shotgun (WGS) entry which is preliminary data.</text>
</comment>
<dbReference type="AlphaFoldDB" id="A0AAD9EJA6"/>
<feature type="transmembrane region" description="Helical" evidence="6">
    <location>
        <begin position="106"/>
        <end position="123"/>
    </location>
</feature>
<dbReference type="PANTHER" id="PTHR23502">
    <property type="entry name" value="MAJOR FACILITATOR SUPERFAMILY"/>
    <property type="match status" value="1"/>
</dbReference>
<dbReference type="SUPFAM" id="SSF103473">
    <property type="entry name" value="MFS general substrate transporter"/>
    <property type="match status" value="1"/>
</dbReference>
<evidence type="ECO:0000256" key="1">
    <source>
        <dbReference type="ARBA" id="ARBA00004141"/>
    </source>
</evidence>
<keyword evidence="3 6" id="KW-1133">Transmembrane helix</keyword>
<feature type="transmembrane region" description="Helical" evidence="6">
    <location>
        <begin position="159"/>
        <end position="182"/>
    </location>
</feature>
<evidence type="ECO:0000313" key="8">
    <source>
        <dbReference type="Proteomes" id="UP001243330"/>
    </source>
</evidence>
<feature type="transmembrane region" description="Helical" evidence="6">
    <location>
        <begin position="414"/>
        <end position="434"/>
    </location>
</feature>
<evidence type="ECO:0000256" key="5">
    <source>
        <dbReference type="SAM" id="MobiDB-lite"/>
    </source>
</evidence>
<feature type="transmembrane region" description="Helical" evidence="6">
    <location>
        <begin position="478"/>
        <end position="497"/>
    </location>
</feature>
<proteinExistence type="predicted"/>
<feature type="transmembrane region" description="Helical" evidence="6">
    <location>
        <begin position="218"/>
        <end position="238"/>
    </location>
</feature>
<dbReference type="PANTHER" id="PTHR23502:SF30">
    <property type="entry name" value="TRANSPORTER, PUTATIVE (AFU_ORTHOLOGUE AFUA_8G04702)-RELATED"/>
    <property type="match status" value="1"/>
</dbReference>
<feature type="transmembrane region" description="Helical" evidence="6">
    <location>
        <begin position="322"/>
        <end position="344"/>
    </location>
</feature>
<reference evidence="7" key="1">
    <citation type="submission" date="2023-01" db="EMBL/GenBank/DDBJ databases">
        <title>Colletotrichum chrysophilum M932 genome sequence.</title>
        <authorList>
            <person name="Baroncelli R."/>
        </authorList>
    </citation>
    <scope>NUCLEOTIDE SEQUENCE</scope>
    <source>
        <strain evidence="7">M932</strain>
    </source>
</reference>
<sequence>MAQDHTKAEGDGLPPGTSRLIDVDGSVIGQHASGSGENDIVLIPRPSEDPEDPLNWTGKRKLLATSCVVLYTIMIAIPSSAVYSVVTPIRKATGLSLADINNGTGIMFLFYGWGCVIWQPLALQYGKRPAYLASLAANIIILATAPMCTTKHTYLASRILLGLFGAPVESLCEISITDIWFAHQRPKYLALYGWGLSMTGKLAPMLSGFINVGMGWKWTLWWCAIFNGIALVYCFLFMEETNYDRPARLEDHETPVISEAQRTESATGSEEESKVANTTEKQGTPTTNPVDSETGQVMYPRKTFVQKLGIKDKPRPNRMLDIALGALRGFTYPSVVYAGLMYGANNLVWSGVQNATTGTVYTTMYGFSTAGVAGAYAGGVLGTIIGGYYCGKVGKILTIRLARRNNGISESEHSLWLFAASMFLVPFSMILYGLGVAYHIHWMGLIISQFTLAINNALAVAGSLGYAIASYPQLSGDMITTCVIIRNTMSFAINYGITPWLNHMGYRDTFITVGAIGFVWNASIFVMTRYGRKMREKSAERYWKDVAKAHAKGLSH</sequence>